<feature type="chain" id="PRO_5017767931" description="Lipoprotein" evidence="1">
    <location>
        <begin position="16"/>
        <end position="179"/>
    </location>
</feature>
<sequence length="179" mass="20271">MKAFFLMLPLLMVNACNTTKTTQVSSSENETELMENNKEQCPENGVCTVEIQKNKQIILKKDEATAMFYPEINDGDNMLVIYTFSQKGPEGTVDGDYSETIHFEIPSNMNELDIKDASLQDVNLLYGKHCYCKGEAGFYKVEKGNLHVTKSNNELHFNLQFTVNKTSHKLSNISKTIQL</sequence>
<evidence type="ECO:0000313" key="2">
    <source>
        <dbReference type="EMBL" id="RFN58742.1"/>
    </source>
</evidence>
<comment type="caution">
    <text evidence="2">The sequence shown here is derived from an EMBL/GenBank/DDBJ whole genome shotgun (WGS) entry which is preliminary data.</text>
</comment>
<evidence type="ECO:0000256" key="1">
    <source>
        <dbReference type="SAM" id="SignalP"/>
    </source>
</evidence>
<dbReference type="Proteomes" id="UP000261082">
    <property type="component" value="Unassembled WGS sequence"/>
</dbReference>
<name>A0A3E1Q9E0_9FLAO</name>
<dbReference type="AlphaFoldDB" id="A0A3E1Q9E0"/>
<reference evidence="2 3" key="1">
    <citation type="journal article" date="2007" name="Int. J. Syst. Evol. Microbiol.">
        <title>Marixanthomonas ophiurae gen. nov., sp. nov., a marine bacterium of the family Flavobacteriaceae isolated from a deep-sea brittle star.</title>
        <authorList>
            <person name="Romanenko L.A."/>
            <person name="Uchino M."/>
            <person name="Frolova G.M."/>
            <person name="Mikhailov V.V."/>
        </authorList>
    </citation>
    <scope>NUCLEOTIDE SEQUENCE [LARGE SCALE GENOMIC DNA]</scope>
    <source>
        <strain evidence="2 3">KMM 3046</strain>
    </source>
</reference>
<evidence type="ECO:0008006" key="4">
    <source>
        <dbReference type="Google" id="ProtNLM"/>
    </source>
</evidence>
<proteinExistence type="predicted"/>
<feature type="signal peptide" evidence="1">
    <location>
        <begin position="1"/>
        <end position="15"/>
    </location>
</feature>
<dbReference type="RefSeq" id="WP_117157766.1">
    <property type="nucleotide sequence ID" value="NZ_QVID01000001.1"/>
</dbReference>
<keyword evidence="3" id="KW-1185">Reference proteome</keyword>
<organism evidence="2 3">
    <name type="scientific">Marixanthomonas ophiurae</name>
    <dbReference type="NCBI Taxonomy" id="387659"/>
    <lineage>
        <taxon>Bacteria</taxon>
        <taxon>Pseudomonadati</taxon>
        <taxon>Bacteroidota</taxon>
        <taxon>Flavobacteriia</taxon>
        <taxon>Flavobacteriales</taxon>
        <taxon>Flavobacteriaceae</taxon>
        <taxon>Marixanthomonas</taxon>
    </lineage>
</organism>
<dbReference type="OrthoDB" id="1447646at2"/>
<gene>
    <name evidence="2" type="ORF">DZ858_01280</name>
</gene>
<evidence type="ECO:0000313" key="3">
    <source>
        <dbReference type="Proteomes" id="UP000261082"/>
    </source>
</evidence>
<dbReference type="EMBL" id="QVID01000001">
    <property type="protein sequence ID" value="RFN58742.1"/>
    <property type="molecule type" value="Genomic_DNA"/>
</dbReference>
<accession>A0A3E1Q9E0</accession>
<keyword evidence="1" id="KW-0732">Signal</keyword>
<protein>
    <recommendedName>
        <fullName evidence="4">Lipoprotein</fullName>
    </recommendedName>
</protein>